<keyword evidence="10" id="KW-0732">Signal</keyword>
<evidence type="ECO:0000256" key="7">
    <source>
        <dbReference type="ARBA" id="ARBA00023157"/>
    </source>
</evidence>
<dbReference type="PRINTS" id="PR00722">
    <property type="entry name" value="CHYMOTRYPSIN"/>
</dbReference>
<keyword evidence="3 8" id="KW-0645">Protease</keyword>
<dbReference type="EnsemblMetazoa" id="SCAU012213-RA">
    <property type="protein sequence ID" value="SCAU012213-PA"/>
    <property type="gene ID" value="SCAU012213"/>
</dbReference>
<dbReference type="KEGG" id="scac:106083653"/>
<dbReference type="InterPro" id="IPR001254">
    <property type="entry name" value="Trypsin_dom"/>
</dbReference>
<dbReference type="InterPro" id="IPR018114">
    <property type="entry name" value="TRYPSIN_HIS"/>
</dbReference>
<organism evidence="12 13">
    <name type="scientific">Stomoxys calcitrans</name>
    <name type="common">Stable fly</name>
    <name type="synonym">Conops calcitrans</name>
    <dbReference type="NCBI Taxonomy" id="35570"/>
    <lineage>
        <taxon>Eukaryota</taxon>
        <taxon>Metazoa</taxon>
        <taxon>Ecdysozoa</taxon>
        <taxon>Arthropoda</taxon>
        <taxon>Hexapoda</taxon>
        <taxon>Insecta</taxon>
        <taxon>Pterygota</taxon>
        <taxon>Neoptera</taxon>
        <taxon>Endopterygota</taxon>
        <taxon>Diptera</taxon>
        <taxon>Brachycera</taxon>
        <taxon>Muscomorpha</taxon>
        <taxon>Muscoidea</taxon>
        <taxon>Muscidae</taxon>
        <taxon>Stomoxys</taxon>
    </lineage>
</organism>
<dbReference type="PANTHER" id="PTHR24260:SF135">
    <property type="entry name" value="CLIP DOMAIN-CONTAINING SERINE PROTEASE-RELATED"/>
    <property type="match status" value="1"/>
</dbReference>
<evidence type="ECO:0000256" key="5">
    <source>
        <dbReference type="ARBA" id="ARBA00022825"/>
    </source>
</evidence>
<feature type="domain" description="Peptidase S1" evidence="11">
    <location>
        <begin position="110"/>
        <end position="359"/>
    </location>
</feature>
<dbReference type="Gene3D" id="2.40.10.10">
    <property type="entry name" value="Trypsin-like serine proteases"/>
    <property type="match status" value="1"/>
</dbReference>
<evidence type="ECO:0000256" key="8">
    <source>
        <dbReference type="RuleBase" id="RU363034"/>
    </source>
</evidence>
<keyword evidence="2" id="KW-0964">Secreted</keyword>
<evidence type="ECO:0000313" key="13">
    <source>
        <dbReference type="Proteomes" id="UP000095300"/>
    </source>
</evidence>
<name>A0A1I8PYC8_STOCA</name>
<dbReference type="InterPro" id="IPR051333">
    <property type="entry name" value="CLIP_Serine_Protease"/>
</dbReference>
<keyword evidence="7" id="KW-1015">Disulfide bond</keyword>
<dbReference type="InterPro" id="IPR043504">
    <property type="entry name" value="Peptidase_S1_PA_chymotrypsin"/>
</dbReference>
<evidence type="ECO:0000256" key="4">
    <source>
        <dbReference type="ARBA" id="ARBA00022801"/>
    </source>
</evidence>
<dbReference type="STRING" id="35570.A0A1I8PYC8"/>
<dbReference type="InterPro" id="IPR009003">
    <property type="entry name" value="Peptidase_S1_PA"/>
</dbReference>
<dbReference type="OrthoDB" id="6380398at2759"/>
<dbReference type="VEuPathDB" id="VectorBase:SCAU012213"/>
<dbReference type="PROSITE" id="PS00134">
    <property type="entry name" value="TRYPSIN_HIS"/>
    <property type="match status" value="1"/>
</dbReference>
<dbReference type="Pfam" id="PF00089">
    <property type="entry name" value="Trypsin"/>
    <property type="match status" value="1"/>
</dbReference>
<proteinExistence type="predicted"/>
<gene>
    <name evidence="12" type="primary">106083653</name>
</gene>
<dbReference type="Proteomes" id="UP000095300">
    <property type="component" value="Unassembled WGS sequence"/>
</dbReference>
<protein>
    <recommendedName>
        <fullName evidence="11">Peptidase S1 domain-containing protein</fullName>
    </recommendedName>
</protein>
<evidence type="ECO:0000256" key="3">
    <source>
        <dbReference type="ARBA" id="ARBA00022670"/>
    </source>
</evidence>
<evidence type="ECO:0000256" key="10">
    <source>
        <dbReference type="SAM" id="SignalP"/>
    </source>
</evidence>
<feature type="region of interest" description="Disordered" evidence="9">
    <location>
        <begin position="57"/>
        <end position="80"/>
    </location>
</feature>
<feature type="signal peptide" evidence="10">
    <location>
        <begin position="1"/>
        <end position="22"/>
    </location>
</feature>
<dbReference type="SUPFAM" id="SSF50494">
    <property type="entry name" value="Trypsin-like serine proteases"/>
    <property type="match status" value="1"/>
</dbReference>
<keyword evidence="5 8" id="KW-0720">Serine protease</keyword>
<dbReference type="GO" id="GO:0004252">
    <property type="term" value="F:serine-type endopeptidase activity"/>
    <property type="evidence" value="ECO:0007669"/>
    <property type="project" value="InterPro"/>
</dbReference>
<keyword evidence="13" id="KW-1185">Reference proteome</keyword>
<reference evidence="12" key="1">
    <citation type="submission" date="2020-05" db="UniProtKB">
        <authorList>
            <consortium name="EnsemblMetazoa"/>
        </authorList>
    </citation>
    <scope>IDENTIFICATION</scope>
    <source>
        <strain evidence="12">USDA</strain>
    </source>
</reference>
<dbReference type="PROSITE" id="PS00135">
    <property type="entry name" value="TRYPSIN_SER"/>
    <property type="match status" value="1"/>
</dbReference>
<keyword evidence="4 8" id="KW-0378">Hydrolase</keyword>
<dbReference type="InterPro" id="IPR001314">
    <property type="entry name" value="Peptidase_S1A"/>
</dbReference>
<comment type="subcellular location">
    <subcellularLocation>
        <location evidence="1">Secreted</location>
    </subcellularLocation>
</comment>
<feature type="chain" id="PRO_5009327434" description="Peptidase S1 domain-containing protein" evidence="10">
    <location>
        <begin position="23"/>
        <end position="362"/>
    </location>
</feature>
<dbReference type="GO" id="GO:0016485">
    <property type="term" value="P:protein processing"/>
    <property type="evidence" value="ECO:0007669"/>
    <property type="project" value="UniProtKB-ARBA"/>
</dbReference>
<keyword evidence="6" id="KW-0865">Zymogen</keyword>
<dbReference type="CDD" id="cd00190">
    <property type="entry name" value="Tryp_SPc"/>
    <property type="match status" value="1"/>
</dbReference>
<dbReference type="PANTHER" id="PTHR24260">
    <property type="match status" value="1"/>
</dbReference>
<dbReference type="SMART" id="SM00020">
    <property type="entry name" value="Tryp_SPc"/>
    <property type="match status" value="1"/>
</dbReference>
<sequence>MRFFLCLFTFNFLSALLNVVHSERSWYFRDDDIVFPGPTNAREVSLRRNLGLGANTNRIDHEEERPAAAPAKSRQGSAPNSRLCERKYGEYIRRIFPDESDTAKDANDAEFNGRSLAAPGEYPHMTALGFVSDNGQVDYKCGGSLISDRFVVTAAHCTNIVGEVPTKVRIGDLNLLEEEPHLEPQIHNIKKIHNHPDYKSTSYYNDIALLELETEIDLTEFARPIRLWTRPSTGPFTIAYAMGYGSTDFAKQRTNRLTDLNMTIISNEVCNRELPQIPETDRGIIDSQLCARDYALNRDTCQGDSGGPLQLNIRGRRRRNRLHYQLVGITSYGLYCRSGYPSIFTRVYSFLDWIESIVWKDE</sequence>
<evidence type="ECO:0000259" key="11">
    <source>
        <dbReference type="PROSITE" id="PS50240"/>
    </source>
</evidence>
<evidence type="ECO:0000256" key="1">
    <source>
        <dbReference type="ARBA" id="ARBA00004613"/>
    </source>
</evidence>
<dbReference type="InterPro" id="IPR033116">
    <property type="entry name" value="TRYPSIN_SER"/>
</dbReference>
<dbReference type="PROSITE" id="PS50240">
    <property type="entry name" value="TRYPSIN_DOM"/>
    <property type="match status" value="1"/>
</dbReference>
<evidence type="ECO:0000256" key="9">
    <source>
        <dbReference type="SAM" id="MobiDB-lite"/>
    </source>
</evidence>
<dbReference type="FunFam" id="2.40.10.10:FF:000047">
    <property type="entry name" value="Trypsin eta"/>
    <property type="match status" value="1"/>
</dbReference>
<evidence type="ECO:0000313" key="12">
    <source>
        <dbReference type="EnsemblMetazoa" id="SCAU012213-PA"/>
    </source>
</evidence>
<evidence type="ECO:0000256" key="2">
    <source>
        <dbReference type="ARBA" id="ARBA00022525"/>
    </source>
</evidence>
<evidence type="ECO:0000256" key="6">
    <source>
        <dbReference type="ARBA" id="ARBA00023145"/>
    </source>
</evidence>
<accession>A0A1I8PYC8</accession>
<dbReference type="GO" id="GO:0005576">
    <property type="term" value="C:extracellular region"/>
    <property type="evidence" value="ECO:0007669"/>
    <property type="project" value="UniProtKB-SubCell"/>
</dbReference>
<dbReference type="AlphaFoldDB" id="A0A1I8PYC8"/>